<feature type="region of interest" description="Disordered" evidence="6">
    <location>
        <begin position="224"/>
        <end position="256"/>
    </location>
</feature>
<dbReference type="InParanoid" id="A0A1Y1Z4X6"/>
<keyword evidence="5" id="KW-0131">Cell cycle</keyword>
<keyword evidence="3" id="KW-0132">Cell division</keyword>
<dbReference type="GO" id="GO:0005819">
    <property type="term" value="C:spindle"/>
    <property type="evidence" value="ECO:0007669"/>
    <property type="project" value="UniProtKB-SubCell"/>
</dbReference>
<evidence type="ECO:0000256" key="6">
    <source>
        <dbReference type="SAM" id="MobiDB-lite"/>
    </source>
</evidence>
<name>A0A1Y1Z4X6_9FUNG</name>
<feature type="compositionally biased region" description="Low complexity" evidence="6">
    <location>
        <begin position="238"/>
        <end position="255"/>
    </location>
</feature>
<comment type="subcellular location">
    <subcellularLocation>
        <location evidence="1">Cytoplasm</location>
        <location evidence="1">Cytoskeleton</location>
        <location evidence="1">Spindle</location>
    </subcellularLocation>
</comment>
<reference evidence="8 9" key="1">
    <citation type="submission" date="2016-07" db="EMBL/GenBank/DDBJ databases">
        <title>Pervasive Adenine N6-methylation of Active Genes in Fungi.</title>
        <authorList>
            <consortium name="DOE Joint Genome Institute"/>
            <person name="Mondo S.J."/>
            <person name="Dannebaum R.O."/>
            <person name="Kuo R.C."/>
            <person name="Labutti K."/>
            <person name="Haridas S."/>
            <person name="Kuo A."/>
            <person name="Salamov A."/>
            <person name="Ahrendt S.R."/>
            <person name="Lipzen A."/>
            <person name="Sullivan W."/>
            <person name="Andreopoulos W.B."/>
            <person name="Clum A."/>
            <person name="Lindquist E."/>
            <person name="Daum C."/>
            <person name="Ramamoorthy G.K."/>
            <person name="Gryganskyi A."/>
            <person name="Culley D."/>
            <person name="Magnuson J.K."/>
            <person name="James T.Y."/>
            <person name="O'Malley M.A."/>
            <person name="Stajich J.E."/>
            <person name="Spatafora J.W."/>
            <person name="Visel A."/>
            <person name="Grigoriev I.V."/>
        </authorList>
    </citation>
    <scope>NUCLEOTIDE SEQUENCE [LARGE SCALE GENOMIC DNA]</scope>
    <source>
        <strain evidence="8 9">CBS 931.73</strain>
    </source>
</reference>
<dbReference type="OrthoDB" id="46159at2759"/>
<dbReference type="InterPro" id="IPR011989">
    <property type="entry name" value="ARM-like"/>
</dbReference>
<proteinExistence type="inferred from homology"/>
<evidence type="ECO:0000256" key="2">
    <source>
        <dbReference type="ARBA" id="ARBA00009549"/>
    </source>
</evidence>
<dbReference type="Gene3D" id="1.25.10.10">
    <property type="entry name" value="Leucine-rich Repeat Variant"/>
    <property type="match status" value="1"/>
</dbReference>
<dbReference type="GO" id="GO:0005874">
    <property type="term" value="C:microtubule"/>
    <property type="evidence" value="ECO:0007669"/>
    <property type="project" value="UniProtKB-KW"/>
</dbReference>
<dbReference type="Pfam" id="PF12348">
    <property type="entry name" value="CLASP_N"/>
    <property type="match status" value="1"/>
</dbReference>
<accession>A0A1Y1Z4X6</accession>
<comment type="similarity">
    <text evidence="2">Belongs to the CLASP family.</text>
</comment>
<evidence type="ECO:0000313" key="8">
    <source>
        <dbReference type="EMBL" id="ORY05321.1"/>
    </source>
</evidence>
<dbReference type="Proteomes" id="UP000193498">
    <property type="component" value="Unassembled WGS sequence"/>
</dbReference>
<protein>
    <recommendedName>
        <fullName evidence="7">CLASP N-terminal domain-containing protein</fullName>
    </recommendedName>
</protein>
<keyword evidence="4" id="KW-0493">Microtubule</keyword>
<dbReference type="InterPro" id="IPR016024">
    <property type="entry name" value="ARM-type_fold"/>
</dbReference>
<evidence type="ECO:0000256" key="5">
    <source>
        <dbReference type="ARBA" id="ARBA00022776"/>
    </source>
</evidence>
<dbReference type="GO" id="GO:0051301">
    <property type="term" value="P:cell division"/>
    <property type="evidence" value="ECO:0007669"/>
    <property type="project" value="UniProtKB-KW"/>
</dbReference>
<dbReference type="InterPro" id="IPR024395">
    <property type="entry name" value="CLASP_N_dom"/>
</dbReference>
<evidence type="ECO:0000313" key="9">
    <source>
        <dbReference type="Proteomes" id="UP000193498"/>
    </source>
</evidence>
<evidence type="ECO:0000256" key="4">
    <source>
        <dbReference type="ARBA" id="ARBA00022701"/>
    </source>
</evidence>
<organism evidence="8 9">
    <name type="scientific">Basidiobolus meristosporus CBS 931.73</name>
    <dbReference type="NCBI Taxonomy" id="1314790"/>
    <lineage>
        <taxon>Eukaryota</taxon>
        <taxon>Fungi</taxon>
        <taxon>Fungi incertae sedis</taxon>
        <taxon>Zoopagomycota</taxon>
        <taxon>Entomophthoromycotina</taxon>
        <taxon>Basidiobolomycetes</taxon>
        <taxon>Basidiobolales</taxon>
        <taxon>Basidiobolaceae</taxon>
        <taxon>Basidiobolus</taxon>
    </lineage>
</organism>
<dbReference type="SUPFAM" id="SSF48371">
    <property type="entry name" value="ARM repeat"/>
    <property type="match status" value="1"/>
</dbReference>
<feature type="domain" description="CLASP N-terminal" evidence="7">
    <location>
        <begin position="20"/>
        <end position="225"/>
    </location>
</feature>
<comment type="caution">
    <text evidence="8">The sequence shown here is derived from an EMBL/GenBank/DDBJ whole genome shotgun (WGS) entry which is preliminary data.</text>
</comment>
<gene>
    <name evidence="8" type="ORF">K493DRAFT_296527</name>
</gene>
<sequence length="354" mass="40008">MYALQSAFLPPVPHQVYQNIASILKHTSESEDTWSLLNDTIKELDALYQENPHSQDLLSVIQWLANDIKVLLSSEEILLVTSALGFVEALGSNLNPEDFSPFERQFVPSILELIERDSQGFQLRAGECITTLVKKKQIQDCVPVLVERFTGGNDFAKYCLMGIMMEYIQCFATDMEPHLGSVEDILRAGYSDTSEDVREISRCAFDIFQEKFEDRARNLFNQETTDTKSPSLPGLCGETEYNSESTSEMSSTPTSCVQPKFVQPLELSKNRTKYLAKNPPSSTTHVPKLTVPYSELPYMKLTQAYRHRISKTAAASEPGLKPWETSGANIENFTSSLRMYPVMLELSERKPFRV</sequence>
<dbReference type="STRING" id="1314790.A0A1Y1Z4X6"/>
<keyword evidence="5" id="KW-0498">Mitosis</keyword>
<evidence type="ECO:0000259" key="7">
    <source>
        <dbReference type="Pfam" id="PF12348"/>
    </source>
</evidence>
<evidence type="ECO:0000256" key="1">
    <source>
        <dbReference type="ARBA" id="ARBA00004186"/>
    </source>
</evidence>
<keyword evidence="9" id="KW-1185">Reference proteome</keyword>
<evidence type="ECO:0000256" key="3">
    <source>
        <dbReference type="ARBA" id="ARBA00022618"/>
    </source>
</evidence>
<dbReference type="EMBL" id="MCFE01000026">
    <property type="protein sequence ID" value="ORY05321.1"/>
    <property type="molecule type" value="Genomic_DNA"/>
</dbReference>
<dbReference type="AlphaFoldDB" id="A0A1Y1Z4X6"/>